<keyword evidence="2" id="KW-0175">Coiled coil</keyword>
<dbReference type="InterPro" id="IPR006143">
    <property type="entry name" value="RND_pump_MFP"/>
</dbReference>
<dbReference type="GO" id="GO:1990281">
    <property type="term" value="C:efflux pump complex"/>
    <property type="evidence" value="ECO:0007669"/>
    <property type="project" value="TreeGrafter"/>
</dbReference>
<dbReference type="Proteomes" id="UP000283627">
    <property type="component" value="Unassembled WGS sequence"/>
</dbReference>
<comment type="caution">
    <text evidence="6">The sequence shown here is derived from an EMBL/GenBank/DDBJ whole genome shotgun (WGS) entry which is preliminary data.</text>
</comment>
<sequence>MLRRRMLIMLGVVLLIVLVLGGYKAFSIYTMVQGFSKPKPPISVAVATAAEQPWQMRLPTVGTLKALQGVNLSLEIAGTVKDLMFESGQKVKAGQPLLQLDSAVESALLETAQADLGLAQLDFGRGSQLVDSRAISKGEYDRLSAQLQKNKATVNQLKASLAKKRIVAPFSGTIGIRQVDVGDYLASGTMIATLQDLSSLYVDFFLPEQSVPKIGLGQPVQVIVSAYPTQNFPGTISAINPKVENSTRNILVRATLANPDGKLLPGMFASLQVMLPDPQPHIVVPESAITYTLYGNSLYVVGQKKAEDGTVEKDDKGQPVLIAERRFIETGERRDGLVMINKGVQSGEQVVTAGQIKLVNGSHIAISDDKTLTDKNSQPRTD</sequence>
<dbReference type="Gene3D" id="2.40.420.20">
    <property type="match status" value="1"/>
</dbReference>
<dbReference type="SUPFAM" id="SSF111369">
    <property type="entry name" value="HlyD-like secretion proteins"/>
    <property type="match status" value="1"/>
</dbReference>
<dbReference type="EMBL" id="MOBP01000016">
    <property type="protein sequence ID" value="RON49083.1"/>
    <property type="molecule type" value="Genomic_DNA"/>
</dbReference>
<gene>
    <name evidence="6" type="ORF">BK665_23970</name>
</gene>
<dbReference type="RefSeq" id="WP_123409360.1">
    <property type="nucleotide sequence ID" value="NZ_MOBP01000016.1"/>
</dbReference>
<dbReference type="NCBIfam" id="TIGR01730">
    <property type="entry name" value="RND_mfp"/>
    <property type="match status" value="1"/>
</dbReference>
<evidence type="ECO:0000256" key="1">
    <source>
        <dbReference type="ARBA" id="ARBA00009477"/>
    </source>
</evidence>
<dbReference type="GO" id="GO:0015562">
    <property type="term" value="F:efflux transmembrane transporter activity"/>
    <property type="evidence" value="ECO:0007669"/>
    <property type="project" value="TreeGrafter"/>
</dbReference>
<dbReference type="InterPro" id="IPR058625">
    <property type="entry name" value="MdtA-like_BSH"/>
</dbReference>
<proteinExistence type="inferred from homology"/>
<name>A0A423KAJ2_9PSED</name>
<evidence type="ECO:0000259" key="3">
    <source>
        <dbReference type="Pfam" id="PF25876"/>
    </source>
</evidence>
<evidence type="ECO:0000256" key="2">
    <source>
        <dbReference type="ARBA" id="ARBA00023054"/>
    </source>
</evidence>
<accession>A0A423KAJ2</accession>
<dbReference type="InterPro" id="IPR058792">
    <property type="entry name" value="Beta-barrel_RND_2"/>
</dbReference>
<feature type="domain" description="CusB-like beta-barrel" evidence="5">
    <location>
        <begin position="202"/>
        <end position="273"/>
    </location>
</feature>
<dbReference type="AlphaFoldDB" id="A0A423KAJ2"/>
<evidence type="ECO:0000259" key="4">
    <source>
        <dbReference type="Pfam" id="PF25917"/>
    </source>
</evidence>
<dbReference type="Pfam" id="PF25917">
    <property type="entry name" value="BSH_RND"/>
    <property type="match status" value="1"/>
</dbReference>
<protein>
    <submittedName>
        <fullName evidence="6">Efflux transporter periplasmic adaptor subunit</fullName>
    </submittedName>
</protein>
<dbReference type="Gene3D" id="2.40.50.100">
    <property type="match status" value="1"/>
</dbReference>
<organism evidence="6 7">
    <name type="scientific">Pseudomonas frederiksbergensis</name>
    <dbReference type="NCBI Taxonomy" id="104087"/>
    <lineage>
        <taxon>Bacteria</taxon>
        <taxon>Pseudomonadati</taxon>
        <taxon>Pseudomonadota</taxon>
        <taxon>Gammaproteobacteria</taxon>
        <taxon>Pseudomonadales</taxon>
        <taxon>Pseudomonadaceae</taxon>
        <taxon>Pseudomonas</taxon>
    </lineage>
</organism>
<dbReference type="PANTHER" id="PTHR30469:SF11">
    <property type="entry name" value="BLL4320 PROTEIN"/>
    <property type="match status" value="1"/>
</dbReference>
<dbReference type="Pfam" id="PF25954">
    <property type="entry name" value="Beta-barrel_RND_2"/>
    <property type="match status" value="1"/>
</dbReference>
<dbReference type="OrthoDB" id="9806939at2"/>
<dbReference type="FunFam" id="2.40.30.170:FF:000010">
    <property type="entry name" value="Efflux RND transporter periplasmic adaptor subunit"/>
    <property type="match status" value="1"/>
</dbReference>
<comment type="similarity">
    <text evidence="1">Belongs to the membrane fusion protein (MFP) (TC 8.A.1) family.</text>
</comment>
<feature type="domain" description="Multidrug resistance protein MdtA-like barrel-sandwich hybrid" evidence="4">
    <location>
        <begin position="75"/>
        <end position="190"/>
    </location>
</feature>
<evidence type="ECO:0000313" key="6">
    <source>
        <dbReference type="EMBL" id="RON49083.1"/>
    </source>
</evidence>
<evidence type="ECO:0000259" key="5">
    <source>
        <dbReference type="Pfam" id="PF25954"/>
    </source>
</evidence>
<dbReference type="PANTHER" id="PTHR30469">
    <property type="entry name" value="MULTIDRUG RESISTANCE PROTEIN MDTA"/>
    <property type="match status" value="1"/>
</dbReference>
<dbReference type="InterPro" id="IPR058624">
    <property type="entry name" value="MdtA-like_HH"/>
</dbReference>
<reference evidence="6 7" key="1">
    <citation type="submission" date="2016-10" db="EMBL/GenBank/DDBJ databases">
        <title>Comparative genome analysis of multiple Pseudomonas spp. focuses on biocontrol and plant growth promoting traits.</title>
        <authorList>
            <person name="Tao X.-Y."/>
            <person name="Taylor C.G."/>
        </authorList>
    </citation>
    <scope>NUCLEOTIDE SEQUENCE [LARGE SCALE GENOMIC DNA]</scope>
    <source>
        <strain evidence="6 7">39A2</strain>
    </source>
</reference>
<dbReference type="STRING" id="104087.PFAS1_05400"/>
<dbReference type="Gene3D" id="2.40.30.170">
    <property type="match status" value="1"/>
</dbReference>
<dbReference type="Pfam" id="PF25876">
    <property type="entry name" value="HH_MFP_RND"/>
    <property type="match status" value="1"/>
</dbReference>
<dbReference type="Gene3D" id="1.10.287.470">
    <property type="entry name" value="Helix hairpin bin"/>
    <property type="match status" value="1"/>
</dbReference>
<evidence type="ECO:0000313" key="7">
    <source>
        <dbReference type="Proteomes" id="UP000283627"/>
    </source>
</evidence>
<feature type="domain" description="Multidrug resistance protein MdtA-like alpha-helical hairpin" evidence="3">
    <location>
        <begin position="107"/>
        <end position="164"/>
    </location>
</feature>